<organism evidence="2 3">
    <name type="scientific">Streptomyces venezuelae</name>
    <dbReference type="NCBI Taxonomy" id="54571"/>
    <lineage>
        <taxon>Bacteria</taxon>
        <taxon>Bacillati</taxon>
        <taxon>Actinomycetota</taxon>
        <taxon>Actinomycetes</taxon>
        <taxon>Kitasatosporales</taxon>
        <taxon>Streptomycetaceae</taxon>
        <taxon>Streptomyces</taxon>
    </lineage>
</organism>
<keyword evidence="1" id="KW-1133">Transmembrane helix</keyword>
<sequence>MFAAVCVLLAALGHVLMSGAPVAGWTIAAGFAGTAAAAWLLAARERGLLVVTSAAVAAQALLHSAFSLGLPSGHQPSPGSCAPPAAGSAAPAHHLHAGHAGQIGQAATDGAVPAGHDMACMSPTGMTAAHLLAALLCGLWLAYGEQALFRLLRSFTGRFLTPLWLLLRRPVPLHPQPPRLRVRRERRARPLRRLLLDHAITSRGPPPGTAVR</sequence>
<reference evidence="2 3" key="1">
    <citation type="submission" date="2018-05" db="EMBL/GenBank/DDBJ databases">
        <title>Streptomyces venezuelae.</title>
        <authorList>
            <person name="Kim W."/>
            <person name="Lee N."/>
            <person name="Cho B.-K."/>
        </authorList>
    </citation>
    <scope>NUCLEOTIDE SEQUENCE [LARGE SCALE GENOMIC DNA]</scope>
    <source>
        <strain evidence="2 3">ATCC 21782</strain>
    </source>
</reference>
<gene>
    <name evidence="2" type="ORF">DEJ50_29190</name>
</gene>
<name>A0A5P2DE09_STRVZ</name>
<dbReference type="RefSeq" id="WP_150211055.1">
    <property type="nucleotide sequence ID" value="NZ_CP029190.1"/>
</dbReference>
<protein>
    <recommendedName>
        <fullName evidence="4">Integral-membrane protein</fullName>
    </recommendedName>
</protein>
<evidence type="ECO:0008006" key="4">
    <source>
        <dbReference type="Google" id="ProtNLM"/>
    </source>
</evidence>
<evidence type="ECO:0000313" key="3">
    <source>
        <dbReference type="Proteomes" id="UP000325211"/>
    </source>
</evidence>
<evidence type="ECO:0000313" key="2">
    <source>
        <dbReference type="EMBL" id="QES51309.1"/>
    </source>
</evidence>
<dbReference type="EMBL" id="CP029190">
    <property type="protein sequence ID" value="QES51309.1"/>
    <property type="molecule type" value="Genomic_DNA"/>
</dbReference>
<dbReference type="Proteomes" id="UP000325211">
    <property type="component" value="Chromosome"/>
</dbReference>
<feature type="transmembrane region" description="Helical" evidence="1">
    <location>
        <begin position="23"/>
        <end position="41"/>
    </location>
</feature>
<dbReference type="AlphaFoldDB" id="A0A5P2DE09"/>
<keyword evidence="1" id="KW-0472">Membrane</keyword>
<feature type="transmembrane region" description="Helical" evidence="1">
    <location>
        <begin position="48"/>
        <end position="70"/>
    </location>
</feature>
<evidence type="ECO:0000256" key="1">
    <source>
        <dbReference type="SAM" id="Phobius"/>
    </source>
</evidence>
<keyword evidence="1" id="KW-0812">Transmembrane</keyword>
<accession>A0A5P2DE09</accession>
<proteinExistence type="predicted"/>
<feature type="transmembrane region" description="Helical" evidence="1">
    <location>
        <begin position="125"/>
        <end position="143"/>
    </location>
</feature>